<evidence type="ECO:0000313" key="2">
    <source>
        <dbReference type="EMBL" id="EFS93301.1"/>
    </source>
</evidence>
<evidence type="ECO:0000313" key="3">
    <source>
        <dbReference type="Proteomes" id="UP000003179"/>
    </source>
</evidence>
<dbReference type="EMBL" id="ADZU01000011">
    <property type="protein sequence ID" value="EFS93301.1"/>
    <property type="molecule type" value="Genomic_DNA"/>
</dbReference>
<feature type="signal peptide" evidence="1">
    <location>
        <begin position="1"/>
        <end position="23"/>
    </location>
</feature>
<keyword evidence="1" id="KW-0732">Signal</keyword>
<organism evidence="2 3">
    <name type="scientific">Cutibacterium modestum HL044PA1</name>
    <dbReference type="NCBI Taxonomy" id="765109"/>
    <lineage>
        <taxon>Bacteria</taxon>
        <taxon>Bacillati</taxon>
        <taxon>Actinomycetota</taxon>
        <taxon>Actinomycetes</taxon>
        <taxon>Propionibacteriales</taxon>
        <taxon>Propionibacteriaceae</taxon>
        <taxon>Cutibacterium</taxon>
        <taxon>Cutibacterium modestum</taxon>
    </lineage>
</organism>
<evidence type="ECO:0000256" key="1">
    <source>
        <dbReference type="SAM" id="SignalP"/>
    </source>
</evidence>
<name>A0ABP2K8Q4_9ACTN</name>
<proteinExistence type="predicted"/>
<comment type="caution">
    <text evidence="2">The sequence shown here is derived from an EMBL/GenBank/DDBJ whole genome shotgun (WGS) entry which is preliminary data.</text>
</comment>
<dbReference type="Proteomes" id="UP000003179">
    <property type="component" value="Unassembled WGS sequence"/>
</dbReference>
<feature type="chain" id="PRO_5046413432" description="Secreted protein" evidence="1">
    <location>
        <begin position="24"/>
        <end position="59"/>
    </location>
</feature>
<keyword evidence="3" id="KW-1185">Reference proteome</keyword>
<gene>
    <name evidence="2" type="ORF">HMPREF9607_00514</name>
</gene>
<protein>
    <recommendedName>
        <fullName evidence="4">Secreted protein</fullName>
    </recommendedName>
</protein>
<reference evidence="2" key="1">
    <citation type="submission" date="2010-08" db="EMBL/GenBank/DDBJ databases">
        <authorList>
            <person name="Weinstock G."/>
            <person name="Sodergren E."/>
            <person name="Clifton S."/>
            <person name="Fulton L."/>
            <person name="Fulton B."/>
            <person name="Courtney L."/>
            <person name="Fronick C."/>
            <person name="Harrison M."/>
            <person name="Strong C."/>
            <person name="Farmer C."/>
            <person name="Delahaunty K."/>
            <person name="Markovic C."/>
            <person name="Hall O."/>
            <person name="Minx P."/>
            <person name="Tomlinson C."/>
            <person name="Mitreva M."/>
            <person name="Hou S."/>
            <person name="Chen J."/>
            <person name="Wollam A."/>
            <person name="Pepin K.H."/>
            <person name="Johnson M."/>
            <person name="Bhonagiri V."/>
            <person name="Zhang X."/>
            <person name="Suruliraj S."/>
            <person name="Warren W."/>
            <person name="Chinwalla A."/>
            <person name="Mardis E.R."/>
            <person name="Wilson R.K."/>
        </authorList>
    </citation>
    <scope>NUCLEOTIDE SEQUENCE [LARGE SCALE GENOMIC DNA]</scope>
    <source>
        <strain evidence="2">HL044PA1</strain>
    </source>
</reference>
<evidence type="ECO:0008006" key="4">
    <source>
        <dbReference type="Google" id="ProtNLM"/>
    </source>
</evidence>
<accession>A0ABP2K8Q4</accession>
<sequence>MSWAGFLTVVISVGTTISSLASACLTRQFATTGVKVTSVALTTTAALSGLDSRSRPNSG</sequence>